<dbReference type="EMBL" id="JAOPJF010000072">
    <property type="protein sequence ID" value="KAK1140978.1"/>
    <property type="molecule type" value="Genomic_DNA"/>
</dbReference>
<comment type="caution">
    <text evidence="1">The sequence shown here is derived from an EMBL/GenBank/DDBJ whole genome shotgun (WGS) entry which is preliminary data.</text>
</comment>
<name>A0ACC3AT16_9EURO</name>
<keyword evidence="2" id="KW-1185">Reference proteome</keyword>
<protein>
    <submittedName>
        <fullName evidence="1">Uncharacterized protein</fullName>
    </submittedName>
</protein>
<proteinExistence type="predicted"/>
<accession>A0ACC3AT16</accession>
<reference evidence="1 2" key="1">
    <citation type="journal article" date="2023" name="ACS Omega">
        <title>Identification of the Neoaspergillic Acid Biosynthesis Gene Cluster by Establishing an In Vitro CRISPR-Ribonucleoprotein Genetic System in Aspergillus melleus.</title>
        <authorList>
            <person name="Yuan B."/>
            <person name="Grau M.F."/>
            <person name="Murata R.M."/>
            <person name="Torok T."/>
            <person name="Venkateswaran K."/>
            <person name="Stajich J.E."/>
            <person name="Wang C.C.C."/>
        </authorList>
    </citation>
    <scope>NUCLEOTIDE SEQUENCE [LARGE SCALE GENOMIC DNA]</scope>
    <source>
        <strain evidence="1 2">IMV 1140</strain>
    </source>
</reference>
<dbReference type="Proteomes" id="UP001177260">
    <property type="component" value="Unassembled WGS sequence"/>
</dbReference>
<evidence type="ECO:0000313" key="1">
    <source>
        <dbReference type="EMBL" id="KAK1140978.1"/>
    </source>
</evidence>
<sequence>MSDTSEKTQVSAAEEGKQVDAPPAPVSFFDPALKDVRRSVALGWARMVLTLCVFVLCVLSLFWSSQFKVQEHLPNLPVWVVDFDGQLDPYQNQSQDPVVGPAVTDMVSSILNASTQTVGFAIKSPAEFDYDPVAVRQGVYDEHAYAAVIVNAGASALLRSAISNGNSSYDPTGAVEFVIISARDENTYLAYITPALDSLERAVLADFGPRWVQTVAQESRNISRVPQAVNPAIGFSTLDLRPFAPAVATPAVTIGLIYLIIIAFFNFPFLMPFHMQFMKGNHPPLKIGQWLAWRIISNIAAYFFLSLFYSFVSLAFQIPFSNDPAPDTVSAANPNAYGRGSFVVFWMLNWVGMTALGFPCENMAMVLGFPWSSLFLIFWVITNVATGFYPLDLAPGFFRWGYAWPLHRIVEALRTILFGKHSRIGLDFGVLFTWIAVSICFYPVAAFIMRWKMKRGW</sequence>
<gene>
    <name evidence="1" type="ORF">N8T08_009724</name>
</gene>
<organism evidence="1 2">
    <name type="scientific">Aspergillus melleus</name>
    <dbReference type="NCBI Taxonomy" id="138277"/>
    <lineage>
        <taxon>Eukaryota</taxon>
        <taxon>Fungi</taxon>
        <taxon>Dikarya</taxon>
        <taxon>Ascomycota</taxon>
        <taxon>Pezizomycotina</taxon>
        <taxon>Eurotiomycetes</taxon>
        <taxon>Eurotiomycetidae</taxon>
        <taxon>Eurotiales</taxon>
        <taxon>Aspergillaceae</taxon>
        <taxon>Aspergillus</taxon>
        <taxon>Aspergillus subgen. Circumdati</taxon>
    </lineage>
</organism>
<evidence type="ECO:0000313" key="2">
    <source>
        <dbReference type="Proteomes" id="UP001177260"/>
    </source>
</evidence>